<dbReference type="InterPro" id="IPR001965">
    <property type="entry name" value="Znf_PHD"/>
</dbReference>
<dbReference type="InterPro" id="IPR019786">
    <property type="entry name" value="Zinc_finger_PHD-type_CS"/>
</dbReference>
<dbReference type="Pfam" id="PF13831">
    <property type="entry name" value="PHD_2"/>
    <property type="match status" value="1"/>
</dbReference>
<evidence type="ECO:0000256" key="2">
    <source>
        <dbReference type="ARBA" id="ARBA00022723"/>
    </source>
</evidence>
<evidence type="ECO:0000256" key="6">
    <source>
        <dbReference type="ARBA" id="ARBA00023117"/>
    </source>
</evidence>
<dbReference type="GeneID" id="23565748"/>
<dbReference type="VEuPathDB" id="FungiDB:UMAG_06029"/>
<keyword evidence="2" id="KW-0479">Metal-binding</keyword>
<feature type="region of interest" description="Disordered" evidence="11">
    <location>
        <begin position="785"/>
        <end position="912"/>
    </location>
</feature>
<feature type="region of interest" description="Disordered" evidence="11">
    <location>
        <begin position="940"/>
        <end position="1114"/>
    </location>
</feature>
<dbReference type="SUPFAM" id="SSF63748">
    <property type="entry name" value="Tudor/PWWP/MBT"/>
    <property type="match status" value="1"/>
</dbReference>
<keyword evidence="6 8" id="KW-0103">Bromodomain</keyword>
<sequence>MPGIPSKPNNIPLASSLPKVSFRKVPPEEALLFRIPPGFIDAQALPFGYNDGSEYDKPDHYIRYVEPIEGDLKKQVEYDMDEQDQEWLDAFNYERRKEGLDSISYEIFEIILDQLEKEWFDLMKRIPPKARHSAATEVAAEGADADDADSEGGDDSKCAICDDGECENSNAIVFCDGCNLAVHQDCYGIPYIPEGQWLCRKCTVSPDRAVSCILCPHEGGAFKQTTTGKWAHLLCAMWIPETGVSNPVYMEPIDSVERIPKARWKLQCYLCRYRMGACIQCDNRSCFTAFHVTCARKAGLLFRTERTRVSHHLYDDSDNSDDEGSEVLRACCHRHMPADLRHQFKIDFGRQAALEDDRSEASYRASPFVSSRTRELSVESGKGAPLISVSRRSSLVGSNESATATSDPRSTSKSARAYKKSFKAGPPLVPAYIANRVLEYITKVQLRKKATVVQLIARYWSLKREARRGAPLLKRLHLEPWTASSQNKEQTDAQKAKKLHFLRSIREDLERVRMLVEQVRKREKEKLRQAQEIRNSLIEPVLFPFHTDLRAAIAKLEAVDRYGFFAQPVSKVDVPDYYDIVKDPMDWATIKDKIAHKAYDTVEEIRQDVLMIATNAMTYNKADTPYHKAASKILKMIPEVFKELAAIETSHLVYHQQKRVQAEPTTDTDSKEGSRKHAFVTSDTSNKQIYTIDAESRRQLIELGLEPPSDLVSLLRDYCLMEEEEQLQIRQQAYNTHPMPPTTHVKAEEHGHADNQADPTASQRRRLTAPVMNLMEDFVQQLYVPPPRPAPVERDSLPGSANGKRSARMSAAVPAEKTSVRAARKRNPSDSQPKEPVERRSTRRSIAAETEAEVKSEQAIAEALPATPVRSRRRSTQSSAHAASTEHIDAQSDARPQSSSMQTSLSQTSAKTQDGVQVKADVGAHDSFLLFNTGWVLPEGSKRHRSSAARPEMIGQRPRKISAPESPVAFGASRAAKSSSPTTPQQRPRSRTAPSTDPRSVPASSTAKAKDSSSTRKEAGSKPDRRNSKDTDRAASSPLTTDDEGEKHAGAQSARKPNRLKRNRGEELSAASQAGSEAASNETASTTRRSARQATSLIDPSASPPAAKRRRAECKVSRSKEAFDYVTHPPAAGTKVWAKVETFPHFPAIVIRDKTDLPGEMLRTQPEDESMVAVRFFGKQTSYGWITPLKLAPLLMDESEDEKYLKLAAKKGKTKQVRDAYEDAKSY</sequence>
<feature type="domain" description="Bromo" evidence="12">
    <location>
        <begin position="557"/>
        <end position="627"/>
    </location>
</feature>
<accession>A0A0D1DPK8</accession>
<evidence type="ECO:0000259" key="13">
    <source>
        <dbReference type="PROSITE" id="PS50016"/>
    </source>
</evidence>
<dbReference type="GO" id="GO:0006325">
    <property type="term" value="P:chromatin organization"/>
    <property type="evidence" value="ECO:0007669"/>
    <property type="project" value="UniProtKB-ARBA"/>
</dbReference>
<dbReference type="FunFam" id="3.30.40.10:FF:000008">
    <property type="entry name" value="Bromodomain containing 1, isoform CRA_a"/>
    <property type="match status" value="1"/>
</dbReference>
<evidence type="ECO:0000313" key="16">
    <source>
        <dbReference type="EMBL" id="KIS65941.1"/>
    </source>
</evidence>
<feature type="domain" description="PHD-type" evidence="15">
    <location>
        <begin position="209"/>
        <end position="336"/>
    </location>
</feature>
<dbReference type="RefSeq" id="XP_011392397.1">
    <property type="nucleotide sequence ID" value="XM_011394095.1"/>
</dbReference>
<dbReference type="KEGG" id="uma:UMAG_06029"/>
<dbReference type="PROSITE" id="PS50016">
    <property type="entry name" value="ZF_PHD_2"/>
    <property type="match status" value="1"/>
</dbReference>
<feature type="region of interest" description="Disordered" evidence="11">
    <location>
        <begin position="135"/>
        <end position="154"/>
    </location>
</feature>
<dbReference type="InterPro" id="IPR011011">
    <property type="entry name" value="Znf_FYVE_PHD"/>
</dbReference>
<feature type="domain" description="PHD-type" evidence="13">
    <location>
        <begin position="155"/>
        <end position="205"/>
    </location>
</feature>
<evidence type="ECO:0000256" key="9">
    <source>
        <dbReference type="PROSITE-ProRule" id="PRU00146"/>
    </source>
</evidence>
<feature type="compositionally biased region" description="Low complexity" evidence="11">
    <location>
        <begin position="897"/>
        <end position="909"/>
    </location>
</feature>
<dbReference type="InParanoid" id="A0A0D1DPK8"/>
<dbReference type="EMBL" id="CM003160">
    <property type="protein sequence ID" value="KIS65941.1"/>
    <property type="molecule type" value="Genomic_DNA"/>
</dbReference>
<evidence type="ECO:0000256" key="1">
    <source>
        <dbReference type="ARBA" id="ARBA00004123"/>
    </source>
</evidence>
<gene>
    <name evidence="16" type="ORF">UMAG_06029</name>
</gene>
<keyword evidence="17" id="KW-1185">Reference proteome</keyword>
<dbReference type="OrthoDB" id="20839at2759"/>
<dbReference type="PRINTS" id="PR00503">
    <property type="entry name" value="BROMODOMAIN"/>
</dbReference>
<dbReference type="GO" id="GO:0005634">
    <property type="term" value="C:nucleus"/>
    <property type="evidence" value="ECO:0007669"/>
    <property type="project" value="UniProtKB-SubCell"/>
</dbReference>
<dbReference type="SMR" id="A0A0D1DPK8"/>
<reference evidence="16 17" key="1">
    <citation type="journal article" date="2006" name="Nature">
        <title>Insights from the genome of the biotrophic fungal plant pathogen Ustilago maydis.</title>
        <authorList>
            <person name="Kamper J."/>
            <person name="Kahmann R."/>
            <person name="Bolker M."/>
            <person name="Ma L.J."/>
            <person name="Brefort T."/>
            <person name="Saville B.J."/>
            <person name="Banuett F."/>
            <person name="Kronstad J.W."/>
            <person name="Gold S.E."/>
            <person name="Muller O."/>
            <person name="Perlin M.H."/>
            <person name="Wosten H.A."/>
            <person name="de Vries R."/>
            <person name="Ruiz-Herrera J."/>
            <person name="Reynaga-Pena C.G."/>
            <person name="Snetselaar K."/>
            <person name="McCann M."/>
            <person name="Perez-Martin J."/>
            <person name="Feldbrugge M."/>
            <person name="Basse C.W."/>
            <person name="Steinberg G."/>
            <person name="Ibeas J.I."/>
            <person name="Holloman W."/>
            <person name="Guzman P."/>
            <person name="Farman M."/>
            <person name="Stajich J.E."/>
            <person name="Sentandreu R."/>
            <person name="Gonzalez-Prieto J.M."/>
            <person name="Kennell J.C."/>
            <person name="Molina L."/>
            <person name="Schirawski J."/>
            <person name="Mendoza-Mendoza A."/>
            <person name="Greilinger D."/>
            <person name="Munch K."/>
            <person name="Rossel N."/>
            <person name="Scherer M."/>
            <person name="Vranes M."/>
            <person name="Ladendorf O."/>
            <person name="Vincon V."/>
            <person name="Fuchs U."/>
            <person name="Sandrock B."/>
            <person name="Meng S."/>
            <person name="Ho E.C."/>
            <person name="Cahill M.J."/>
            <person name="Boyce K.J."/>
            <person name="Klose J."/>
            <person name="Klosterman S.J."/>
            <person name="Deelstra H.J."/>
            <person name="Ortiz-Castellanos L."/>
            <person name="Li W."/>
            <person name="Sanchez-Alonso P."/>
            <person name="Schreier P.H."/>
            <person name="Hauser-Hahn I."/>
            <person name="Vaupel M."/>
            <person name="Koopmann E."/>
            <person name="Friedrich G."/>
            <person name="Voss H."/>
            <person name="Schluter T."/>
            <person name="Margolis J."/>
            <person name="Platt D."/>
            <person name="Swimmer C."/>
            <person name="Gnirke A."/>
            <person name="Chen F."/>
            <person name="Vysotskaia V."/>
            <person name="Mannhaupt G."/>
            <person name="Guldener U."/>
            <person name="Munsterkotter M."/>
            <person name="Haase D."/>
            <person name="Oesterheld M."/>
            <person name="Mewes H.W."/>
            <person name="Mauceli E.W."/>
            <person name="DeCaprio D."/>
            <person name="Wade C.M."/>
            <person name="Butler J."/>
            <person name="Young S."/>
            <person name="Jaffe D.B."/>
            <person name="Calvo S."/>
            <person name="Nusbaum C."/>
            <person name="Galagan J."/>
            <person name="Birren B.W."/>
        </authorList>
    </citation>
    <scope>NUCLEOTIDE SEQUENCE [LARGE SCALE GENOMIC DNA]</scope>
    <source>
        <strain evidence="17">DSM 14603 / FGSC 9021 / UM521</strain>
    </source>
</reference>
<feature type="compositionally biased region" description="Acidic residues" evidence="11">
    <location>
        <begin position="143"/>
        <end position="153"/>
    </location>
</feature>
<keyword evidence="5" id="KW-0862">Zinc</keyword>
<feature type="compositionally biased region" description="Low complexity" evidence="11">
    <location>
        <begin position="1068"/>
        <end position="1082"/>
    </location>
</feature>
<feature type="compositionally biased region" description="Basic and acidic residues" evidence="11">
    <location>
        <begin position="745"/>
        <end position="755"/>
    </location>
</feature>
<dbReference type="Pfam" id="PF10513">
    <property type="entry name" value="EPL1"/>
    <property type="match status" value="1"/>
</dbReference>
<evidence type="ECO:0000256" key="7">
    <source>
        <dbReference type="ARBA" id="ARBA00023242"/>
    </source>
</evidence>
<dbReference type="CDD" id="cd04369">
    <property type="entry name" value="Bromodomain"/>
    <property type="match status" value="1"/>
</dbReference>
<evidence type="ECO:0000256" key="8">
    <source>
        <dbReference type="PROSITE-ProRule" id="PRU00035"/>
    </source>
</evidence>
<evidence type="ECO:0000259" key="15">
    <source>
        <dbReference type="PROSITE" id="PS51805"/>
    </source>
</evidence>
<dbReference type="eggNOG" id="KOG0955">
    <property type="taxonomic scope" value="Eukaryota"/>
</dbReference>
<feature type="compositionally biased region" description="Basic and acidic residues" evidence="11">
    <location>
        <begin position="1008"/>
        <end position="1033"/>
    </location>
</feature>
<feature type="coiled-coil region" evidence="10">
    <location>
        <begin position="502"/>
        <end position="536"/>
    </location>
</feature>
<dbReference type="PANTHER" id="PTHR13793:SF107">
    <property type="entry name" value="BROMODOMAIN-CONTAINING PROTEIN HOMOLOG"/>
    <property type="match status" value="1"/>
</dbReference>
<dbReference type="Gene3D" id="1.20.920.10">
    <property type="entry name" value="Bromodomain-like"/>
    <property type="match status" value="1"/>
</dbReference>
<dbReference type="Pfam" id="PF00855">
    <property type="entry name" value="PWWP"/>
    <property type="match status" value="1"/>
</dbReference>
<keyword evidence="3" id="KW-0677">Repeat</keyword>
<dbReference type="InterPro" id="IPR000313">
    <property type="entry name" value="PWWP_dom"/>
</dbReference>
<dbReference type="FunFam" id="3.30.40.10:FF:000007">
    <property type="entry name" value="Bromodomain containing 1, isoform CRA_b"/>
    <property type="match status" value="1"/>
</dbReference>
<dbReference type="InterPro" id="IPR001487">
    <property type="entry name" value="Bromodomain"/>
</dbReference>
<dbReference type="OMA" id="PAYIANR"/>
<dbReference type="InterPro" id="IPR050701">
    <property type="entry name" value="Histone_Mod_Regulator"/>
</dbReference>
<evidence type="ECO:0000259" key="12">
    <source>
        <dbReference type="PROSITE" id="PS50014"/>
    </source>
</evidence>
<dbReference type="AlphaFoldDB" id="A0A0D1DPK8"/>
<keyword evidence="4 9" id="KW-0863">Zinc-finger</keyword>
<evidence type="ECO:0000256" key="4">
    <source>
        <dbReference type="ARBA" id="ARBA00022771"/>
    </source>
</evidence>
<dbReference type="SUPFAM" id="SSF47370">
    <property type="entry name" value="Bromodomain"/>
    <property type="match status" value="1"/>
</dbReference>
<evidence type="ECO:0000313" key="17">
    <source>
        <dbReference type="Proteomes" id="UP000000561"/>
    </source>
</evidence>
<dbReference type="Pfam" id="PF13832">
    <property type="entry name" value="zf-HC5HC2H_2"/>
    <property type="match status" value="1"/>
</dbReference>
<feature type="domain" description="PWWP" evidence="14">
    <location>
        <begin position="1132"/>
        <end position="1197"/>
    </location>
</feature>
<feature type="region of interest" description="Disordered" evidence="11">
    <location>
        <begin position="739"/>
        <end position="764"/>
    </location>
</feature>
<dbReference type="GO" id="GO:0008270">
    <property type="term" value="F:zinc ion binding"/>
    <property type="evidence" value="ECO:0007669"/>
    <property type="project" value="UniProtKB-KW"/>
</dbReference>
<dbReference type="SMART" id="SM00297">
    <property type="entry name" value="BROMO"/>
    <property type="match status" value="1"/>
</dbReference>
<dbReference type="PROSITE" id="PS01359">
    <property type="entry name" value="ZF_PHD_1"/>
    <property type="match status" value="1"/>
</dbReference>
<feature type="compositionally biased region" description="Polar residues" evidence="11">
    <location>
        <begin position="976"/>
        <end position="998"/>
    </location>
</feature>
<feature type="region of interest" description="Disordered" evidence="11">
    <location>
        <begin position="657"/>
        <end position="682"/>
    </location>
</feature>
<dbReference type="SUPFAM" id="SSF57903">
    <property type="entry name" value="FYVE/PHD zinc finger"/>
    <property type="match status" value="1"/>
</dbReference>
<evidence type="ECO:0000256" key="3">
    <source>
        <dbReference type="ARBA" id="ARBA00022737"/>
    </source>
</evidence>
<name>A0A0D1DPK8_MYCMD</name>
<dbReference type="InterPro" id="IPR034732">
    <property type="entry name" value="EPHD"/>
</dbReference>
<dbReference type="STRING" id="237631.A0A0D1DPK8"/>
<feature type="region of interest" description="Disordered" evidence="11">
    <location>
        <begin position="397"/>
        <end position="418"/>
    </location>
</feature>
<dbReference type="InterPro" id="IPR036427">
    <property type="entry name" value="Bromodomain-like_sf"/>
</dbReference>
<proteinExistence type="predicted"/>
<dbReference type="SMART" id="SM00293">
    <property type="entry name" value="PWWP"/>
    <property type="match status" value="1"/>
</dbReference>
<dbReference type="CDD" id="cd15492">
    <property type="entry name" value="PHD_BRPF_JADE_like"/>
    <property type="match status" value="1"/>
</dbReference>
<evidence type="ECO:0000259" key="14">
    <source>
        <dbReference type="PROSITE" id="PS50812"/>
    </source>
</evidence>
<dbReference type="Gene3D" id="2.30.30.140">
    <property type="match status" value="1"/>
</dbReference>
<dbReference type="PANTHER" id="PTHR13793">
    <property type="entry name" value="PHD FINGER PROTEINS"/>
    <property type="match status" value="1"/>
</dbReference>
<organism evidence="16 17">
    <name type="scientific">Mycosarcoma maydis</name>
    <name type="common">Corn smut fungus</name>
    <name type="synonym">Ustilago maydis</name>
    <dbReference type="NCBI Taxonomy" id="5270"/>
    <lineage>
        <taxon>Eukaryota</taxon>
        <taxon>Fungi</taxon>
        <taxon>Dikarya</taxon>
        <taxon>Basidiomycota</taxon>
        <taxon>Ustilaginomycotina</taxon>
        <taxon>Ustilaginomycetes</taxon>
        <taxon>Ustilaginales</taxon>
        <taxon>Ustilaginaceae</taxon>
        <taxon>Mycosarcoma</taxon>
    </lineage>
</organism>
<evidence type="ECO:0000256" key="11">
    <source>
        <dbReference type="SAM" id="MobiDB-lite"/>
    </source>
</evidence>
<feature type="compositionally biased region" description="Polar residues" evidence="11">
    <location>
        <begin position="1083"/>
        <end position="1098"/>
    </location>
</feature>
<dbReference type="PROSITE" id="PS50812">
    <property type="entry name" value="PWWP"/>
    <property type="match status" value="1"/>
</dbReference>
<dbReference type="Proteomes" id="UP000000561">
    <property type="component" value="Chromosome 21"/>
</dbReference>
<dbReference type="InterPro" id="IPR019787">
    <property type="entry name" value="Znf_PHD-finger"/>
</dbReference>
<dbReference type="InterPro" id="IPR019542">
    <property type="entry name" value="Enhancer_polycomb-like_N"/>
</dbReference>
<keyword evidence="10" id="KW-0175">Coiled coil</keyword>
<dbReference type="PROSITE" id="PS50014">
    <property type="entry name" value="BROMODOMAIN_2"/>
    <property type="match status" value="1"/>
</dbReference>
<dbReference type="InterPro" id="IPR013083">
    <property type="entry name" value="Znf_RING/FYVE/PHD"/>
</dbReference>
<dbReference type="Pfam" id="PF00439">
    <property type="entry name" value="Bromodomain"/>
    <property type="match status" value="1"/>
</dbReference>
<comment type="subcellular location">
    <subcellularLocation>
        <location evidence="1">Nucleus</location>
    </subcellularLocation>
</comment>
<dbReference type="GO" id="GO:0006357">
    <property type="term" value="P:regulation of transcription by RNA polymerase II"/>
    <property type="evidence" value="ECO:0000318"/>
    <property type="project" value="GO_Central"/>
</dbReference>
<evidence type="ECO:0000256" key="5">
    <source>
        <dbReference type="ARBA" id="ARBA00022833"/>
    </source>
</evidence>
<feature type="compositionally biased region" description="Polar residues" evidence="11">
    <location>
        <begin position="397"/>
        <end position="414"/>
    </location>
</feature>
<evidence type="ECO:0000256" key="10">
    <source>
        <dbReference type="SAM" id="Coils"/>
    </source>
</evidence>
<dbReference type="Gene3D" id="3.30.40.10">
    <property type="entry name" value="Zinc/RING finger domain, C3HC4 (zinc finger)"/>
    <property type="match status" value="2"/>
</dbReference>
<keyword evidence="7" id="KW-0539">Nucleus</keyword>
<dbReference type="PROSITE" id="PS51805">
    <property type="entry name" value="EPHD"/>
    <property type="match status" value="1"/>
</dbReference>
<protein>
    <submittedName>
        <fullName evidence="16">Uncharacterized protein</fullName>
    </submittedName>
</protein>
<dbReference type="SMART" id="SM00249">
    <property type="entry name" value="PHD"/>
    <property type="match status" value="2"/>
</dbReference>